<accession>A0ABP8HJY4</accession>
<reference evidence="2" key="1">
    <citation type="journal article" date="2019" name="Int. J. Syst. Evol. Microbiol.">
        <title>The Global Catalogue of Microorganisms (GCM) 10K type strain sequencing project: providing services to taxonomists for standard genome sequencing and annotation.</title>
        <authorList>
            <consortium name="The Broad Institute Genomics Platform"/>
            <consortium name="The Broad Institute Genome Sequencing Center for Infectious Disease"/>
            <person name="Wu L."/>
            <person name="Ma J."/>
        </authorList>
    </citation>
    <scope>NUCLEOTIDE SEQUENCE [LARGE SCALE GENOMIC DNA]</scope>
    <source>
        <strain evidence="2">JCM 31290</strain>
    </source>
</reference>
<gene>
    <name evidence="1" type="ORF">GCM10023086_75900</name>
</gene>
<keyword evidence="2" id="KW-1185">Reference proteome</keyword>
<organism evidence="1 2">
    <name type="scientific">Streptomyces venetus</name>
    <dbReference type="NCBI Taxonomy" id="1701086"/>
    <lineage>
        <taxon>Bacteria</taxon>
        <taxon>Bacillati</taxon>
        <taxon>Actinomycetota</taxon>
        <taxon>Actinomycetes</taxon>
        <taxon>Kitasatosporales</taxon>
        <taxon>Streptomycetaceae</taxon>
        <taxon>Streptomyces</taxon>
    </lineage>
</organism>
<comment type="caution">
    <text evidence="1">The sequence shown here is derived from an EMBL/GenBank/DDBJ whole genome shotgun (WGS) entry which is preliminary data.</text>
</comment>
<evidence type="ECO:0000313" key="1">
    <source>
        <dbReference type="EMBL" id="GAA4340392.1"/>
    </source>
</evidence>
<proteinExistence type="predicted"/>
<dbReference type="EMBL" id="BAABET010000019">
    <property type="protein sequence ID" value="GAA4340392.1"/>
    <property type="molecule type" value="Genomic_DNA"/>
</dbReference>
<evidence type="ECO:0008006" key="3">
    <source>
        <dbReference type="Google" id="ProtNLM"/>
    </source>
</evidence>
<name>A0ABP8HJY4_9ACTN</name>
<protein>
    <recommendedName>
        <fullName evidence="3">Secreted protein</fullName>
    </recommendedName>
</protein>
<sequence>MSLALAIPGLTATGAVAQAEKHTAGSAGASSPAADAICWNGGRLVFYTCDPRRALPSCGPSRDGLYETDAIGDRWPCGRRRDRNGKWGWGWKKTQGCLAAAANNERSAVAPRLTADC</sequence>
<dbReference type="Proteomes" id="UP001501115">
    <property type="component" value="Unassembled WGS sequence"/>
</dbReference>
<evidence type="ECO:0000313" key="2">
    <source>
        <dbReference type="Proteomes" id="UP001501115"/>
    </source>
</evidence>